<evidence type="ECO:0000256" key="4">
    <source>
        <dbReference type="ARBA" id="ARBA00006739"/>
    </source>
</evidence>
<evidence type="ECO:0000256" key="5">
    <source>
        <dbReference type="ARBA" id="ARBA00022676"/>
    </source>
</evidence>
<dbReference type="InterPro" id="IPR001173">
    <property type="entry name" value="Glyco_trans_2-like"/>
</dbReference>
<comment type="similarity">
    <text evidence="4">Belongs to the glycosyltransferase 2 family.</text>
</comment>
<evidence type="ECO:0000256" key="8">
    <source>
        <dbReference type="ARBA" id="ARBA00022989"/>
    </source>
</evidence>
<evidence type="ECO:0000259" key="11">
    <source>
        <dbReference type="Pfam" id="PF00535"/>
    </source>
</evidence>
<dbReference type="InterPro" id="IPR025993">
    <property type="entry name" value="Ceramide_glucosylTrfase"/>
</dbReference>
<dbReference type="Pfam" id="PF13506">
    <property type="entry name" value="Glyco_transf_21"/>
    <property type="match status" value="1"/>
</dbReference>
<feature type="domain" description="Glycosyltransferase 2-like" evidence="11">
    <location>
        <begin position="12"/>
        <end position="130"/>
    </location>
</feature>
<dbReference type="AlphaFoldDB" id="A0A521EQB3"/>
<evidence type="ECO:0000256" key="9">
    <source>
        <dbReference type="ARBA" id="ARBA00023136"/>
    </source>
</evidence>
<evidence type="ECO:0000256" key="10">
    <source>
        <dbReference type="SAM" id="Phobius"/>
    </source>
</evidence>
<keyword evidence="7 10" id="KW-0812">Transmembrane</keyword>
<keyword evidence="6 12" id="KW-0808">Transferase</keyword>
<accession>A0A521EQB3</accession>
<dbReference type="Gene3D" id="3.90.550.10">
    <property type="entry name" value="Spore Coat Polysaccharide Biosynthesis Protein SpsA, Chain A"/>
    <property type="match status" value="1"/>
</dbReference>
<dbReference type="Pfam" id="PF00535">
    <property type="entry name" value="Glycos_transf_2"/>
    <property type="match status" value="1"/>
</dbReference>
<organism evidence="12 13">
    <name type="scientific">Thalassovita litoralis</name>
    <dbReference type="NCBI Taxonomy" id="1010611"/>
    <lineage>
        <taxon>Bacteria</taxon>
        <taxon>Pseudomonadati</taxon>
        <taxon>Pseudomonadota</taxon>
        <taxon>Alphaproteobacteria</taxon>
        <taxon>Rhodobacterales</taxon>
        <taxon>Roseobacteraceae</taxon>
        <taxon>Thalassovita</taxon>
    </lineage>
</organism>
<dbReference type="OrthoDB" id="8416156at2"/>
<dbReference type="PANTHER" id="PTHR43179:SF12">
    <property type="entry name" value="GALACTOFURANOSYLTRANSFERASE GLFT2"/>
    <property type="match status" value="1"/>
</dbReference>
<comment type="pathway">
    <text evidence="3">Sphingolipid metabolism.</text>
</comment>
<dbReference type="CDD" id="cd00761">
    <property type="entry name" value="Glyco_tranf_GTA_type"/>
    <property type="match status" value="1"/>
</dbReference>
<comment type="subcellular location">
    <subcellularLocation>
        <location evidence="1">Membrane</location>
        <topology evidence="1">Multi-pass membrane protein</topology>
    </subcellularLocation>
</comment>
<dbReference type="SUPFAM" id="SSF53448">
    <property type="entry name" value="Nucleotide-diphospho-sugar transferases"/>
    <property type="match status" value="1"/>
</dbReference>
<keyword evidence="9 10" id="KW-0472">Membrane</keyword>
<dbReference type="Proteomes" id="UP000316030">
    <property type="component" value="Unassembled WGS sequence"/>
</dbReference>
<gene>
    <name evidence="12" type="ORF">SAMN06265173_11828</name>
</gene>
<dbReference type="RefSeq" id="WP_142493971.1">
    <property type="nucleotide sequence ID" value="NZ_FXTO01000018.1"/>
</dbReference>
<evidence type="ECO:0000256" key="1">
    <source>
        <dbReference type="ARBA" id="ARBA00004141"/>
    </source>
</evidence>
<evidence type="ECO:0000313" key="13">
    <source>
        <dbReference type="Proteomes" id="UP000316030"/>
    </source>
</evidence>
<keyword evidence="8 10" id="KW-1133">Transmembrane helix</keyword>
<keyword evidence="13" id="KW-1185">Reference proteome</keyword>
<dbReference type="EMBL" id="FXTO01000018">
    <property type="protein sequence ID" value="SMO85601.1"/>
    <property type="molecule type" value="Genomic_DNA"/>
</dbReference>
<evidence type="ECO:0000256" key="2">
    <source>
        <dbReference type="ARBA" id="ARBA00004760"/>
    </source>
</evidence>
<feature type="transmembrane region" description="Helical" evidence="10">
    <location>
        <begin position="234"/>
        <end position="267"/>
    </location>
</feature>
<dbReference type="InterPro" id="IPR029044">
    <property type="entry name" value="Nucleotide-diphossugar_trans"/>
</dbReference>
<evidence type="ECO:0000313" key="12">
    <source>
        <dbReference type="EMBL" id="SMO85601.1"/>
    </source>
</evidence>
<sequence length="322" mass="35817">MSSIAAVAIGRNEGDRLVRCLTSLKGQTDRIVYVDSGSDDNSVAMARGMGVQVVELDTSVPFTAARARNAGFAALKPDLPDYVQFVDGDCAVQAGWLDSAAAELDARPELGIVTGWRSEIYPERSIYNAIADFEWHRPAGEIAACGGDMIVRATEFDAIGGFNPVVIAAEDDEFCARMRKSGKRLWRLPEQMTHHDANMTTFSEWWRRAVRSGHGFAQVGALHPEHFVAERKRVWVFGALLPAVMLFSLMSGYWPLLLLVALAYGLSYFRTVSGLQREGLSRQQAKRLSILLSLSKIPNFWGMLTYYKRRLTGADMKIIEYK</sequence>
<keyword evidence="5" id="KW-0328">Glycosyltransferase</keyword>
<name>A0A521EQB3_9RHOB</name>
<dbReference type="PANTHER" id="PTHR43179">
    <property type="entry name" value="RHAMNOSYLTRANSFERASE WBBL"/>
    <property type="match status" value="1"/>
</dbReference>
<evidence type="ECO:0000256" key="6">
    <source>
        <dbReference type="ARBA" id="ARBA00022679"/>
    </source>
</evidence>
<protein>
    <submittedName>
        <fullName evidence="12">Glycosyltransferase, GT2 family</fullName>
    </submittedName>
</protein>
<evidence type="ECO:0000256" key="3">
    <source>
        <dbReference type="ARBA" id="ARBA00004991"/>
    </source>
</evidence>
<evidence type="ECO:0000256" key="7">
    <source>
        <dbReference type="ARBA" id="ARBA00022692"/>
    </source>
</evidence>
<comment type="pathway">
    <text evidence="2">Lipid metabolism; sphingolipid metabolism.</text>
</comment>
<reference evidence="12 13" key="1">
    <citation type="submission" date="2017-05" db="EMBL/GenBank/DDBJ databases">
        <authorList>
            <person name="Varghese N."/>
            <person name="Submissions S."/>
        </authorList>
    </citation>
    <scope>NUCLEOTIDE SEQUENCE [LARGE SCALE GENOMIC DNA]</scope>
    <source>
        <strain evidence="12 13">DSM 29506</strain>
    </source>
</reference>
<proteinExistence type="inferred from homology"/>
<dbReference type="GO" id="GO:0016757">
    <property type="term" value="F:glycosyltransferase activity"/>
    <property type="evidence" value="ECO:0007669"/>
    <property type="project" value="UniProtKB-KW"/>
</dbReference>